<dbReference type="Pfam" id="PF13581">
    <property type="entry name" value="HATPase_c_2"/>
    <property type="match status" value="1"/>
</dbReference>
<dbReference type="InterPro" id="IPR050267">
    <property type="entry name" value="Anti-sigma-factor_SerPK"/>
</dbReference>
<dbReference type="EMBL" id="FODE01000007">
    <property type="protein sequence ID" value="SEN45152.1"/>
    <property type="molecule type" value="Genomic_DNA"/>
</dbReference>
<dbReference type="CDD" id="cd16936">
    <property type="entry name" value="HATPase_RsbW-like"/>
    <property type="match status" value="1"/>
</dbReference>
<evidence type="ECO:0000313" key="3">
    <source>
        <dbReference type="EMBL" id="SEN45152.1"/>
    </source>
</evidence>
<evidence type="ECO:0000259" key="2">
    <source>
        <dbReference type="Pfam" id="PF13581"/>
    </source>
</evidence>
<dbReference type="InterPro" id="IPR036890">
    <property type="entry name" value="HATPase_C_sf"/>
</dbReference>
<dbReference type="GO" id="GO:0004674">
    <property type="term" value="F:protein serine/threonine kinase activity"/>
    <property type="evidence" value="ECO:0007669"/>
    <property type="project" value="UniProtKB-KW"/>
</dbReference>
<dbReference type="OrthoDB" id="9792240at2"/>
<proteinExistence type="predicted"/>
<dbReference type="STRING" id="34002.SAMN04489859_100746"/>
<dbReference type="AlphaFoldDB" id="A0A1H8GMB5"/>
<name>A0A1H8GMB5_9RHOB</name>
<feature type="domain" description="Histidine kinase/HSP90-like ATPase" evidence="2">
    <location>
        <begin position="28"/>
        <end position="155"/>
    </location>
</feature>
<gene>
    <name evidence="3" type="ORF">SAMN04489859_100746</name>
</gene>
<dbReference type="PANTHER" id="PTHR35526">
    <property type="entry name" value="ANTI-SIGMA-F FACTOR RSBW-RELATED"/>
    <property type="match status" value="1"/>
</dbReference>
<protein>
    <submittedName>
        <fullName evidence="3">Serine/threonine-protein kinase RsbW</fullName>
    </submittedName>
</protein>
<keyword evidence="1" id="KW-0723">Serine/threonine-protein kinase</keyword>
<dbReference type="RefSeq" id="WP_090611115.1">
    <property type="nucleotide sequence ID" value="NZ_CP067124.1"/>
</dbReference>
<sequence>MNPSGRQSAGIDGRVAARTEPMFNQVLPAHPRAVRKVLHDIRRRFSGEVSEDTLGRLELVLAEVMNNVAEHSRGPACDAGTVVGLSIHVSIVRHVSGLCCAITDNGISLPPDCLIPRNPPPPVRSALPEGGWGWYIIHDLTQALCYYREGQRNYLAFNLPFGDDVLRH</sequence>
<dbReference type="Proteomes" id="UP000199054">
    <property type="component" value="Unassembled WGS sequence"/>
</dbReference>
<evidence type="ECO:0000313" key="4">
    <source>
        <dbReference type="Proteomes" id="UP000199054"/>
    </source>
</evidence>
<dbReference type="InterPro" id="IPR003594">
    <property type="entry name" value="HATPase_dom"/>
</dbReference>
<accession>A0A1H8GMB5</accession>
<dbReference type="PANTHER" id="PTHR35526:SF3">
    <property type="entry name" value="ANTI-SIGMA-F FACTOR RSBW"/>
    <property type="match status" value="1"/>
</dbReference>
<keyword evidence="3" id="KW-0808">Transferase</keyword>
<dbReference type="SUPFAM" id="SSF55874">
    <property type="entry name" value="ATPase domain of HSP90 chaperone/DNA topoisomerase II/histidine kinase"/>
    <property type="match status" value="1"/>
</dbReference>
<organism evidence="3 4">
    <name type="scientific">Paracoccus alcaliphilus</name>
    <dbReference type="NCBI Taxonomy" id="34002"/>
    <lineage>
        <taxon>Bacteria</taxon>
        <taxon>Pseudomonadati</taxon>
        <taxon>Pseudomonadota</taxon>
        <taxon>Alphaproteobacteria</taxon>
        <taxon>Rhodobacterales</taxon>
        <taxon>Paracoccaceae</taxon>
        <taxon>Paracoccus</taxon>
    </lineage>
</organism>
<dbReference type="Gene3D" id="3.30.565.10">
    <property type="entry name" value="Histidine kinase-like ATPase, C-terminal domain"/>
    <property type="match status" value="1"/>
</dbReference>
<evidence type="ECO:0000256" key="1">
    <source>
        <dbReference type="ARBA" id="ARBA00022527"/>
    </source>
</evidence>
<keyword evidence="4" id="KW-1185">Reference proteome</keyword>
<reference evidence="3 4" key="1">
    <citation type="submission" date="2016-10" db="EMBL/GenBank/DDBJ databases">
        <authorList>
            <person name="de Groot N.N."/>
        </authorList>
    </citation>
    <scope>NUCLEOTIDE SEQUENCE [LARGE SCALE GENOMIC DNA]</scope>
    <source>
        <strain evidence="3 4">DSM 8512</strain>
    </source>
</reference>
<keyword evidence="3" id="KW-0418">Kinase</keyword>